<comment type="caution">
    <text evidence="2">The sequence shown here is derived from an EMBL/GenBank/DDBJ whole genome shotgun (WGS) entry which is preliminary data.</text>
</comment>
<name>A0A4T0X6U9_9ASCO</name>
<dbReference type="InterPro" id="IPR036864">
    <property type="entry name" value="Zn2-C6_fun-type_DNA-bd_sf"/>
</dbReference>
<gene>
    <name evidence="2" type="ORF">CANINC_000181</name>
</gene>
<evidence type="ECO:0000313" key="3">
    <source>
        <dbReference type="Proteomes" id="UP000307173"/>
    </source>
</evidence>
<evidence type="ECO:0000259" key="1">
    <source>
        <dbReference type="PROSITE" id="PS50048"/>
    </source>
</evidence>
<dbReference type="Pfam" id="PF00172">
    <property type="entry name" value="Zn_clus"/>
    <property type="match status" value="1"/>
</dbReference>
<dbReference type="AlphaFoldDB" id="A0A4T0X6U9"/>
<dbReference type="GO" id="GO:0008270">
    <property type="term" value="F:zinc ion binding"/>
    <property type="evidence" value="ECO:0007669"/>
    <property type="project" value="InterPro"/>
</dbReference>
<dbReference type="GO" id="GO:0000981">
    <property type="term" value="F:DNA-binding transcription factor activity, RNA polymerase II-specific"/>
    <property type="evidence" value="ECO:0007669"/>
    <property type="project" value="InterPro"/>
</dbReference>
<dbReference type="Proteomes" id="UP000307173">
    <property type="component" value="Unassembled WGS sequence"/>
</dbReference>
<dbReference type="SMART" id="SM00066">
    <property type="entry name" value="GAL4"/>
    <property type="match status" value="1"/>
</dbReference>
<dbReference type="PROSITE" id="PS00463">
    <property type="entry name" value="ZN2_CY6_FUNGAL_1"/>
    <property type="match status" value="1"/>
</dbReference>
<dbReference type="Gene3D" id="4.10.240.10">
    <property type="entry name" value="Zn(2)-C6 fungal-type DNA-binding domain"/>
    <property type="match status" value="1"/>
</dbReference>
<dbReference type="InterPro" id="IPR001138">
    <property type="entry name" value="Zn2Cys6_DnaBD"/>
</dbReference>
<protein>
    <recommendedName>
        <fullName evidence="1">Zn(2)-C6 fungal-type domain-containing protein</fullName>
    </recommendedName>
</protein>
<accession>A0A4T0X6U9</accession>
<reference evidence="2 3" key="1">
    <citation type="journal article" date="2019" name="Front. Genet.">
        <title>Whole-Genome Sequencing of the Opportunistic Yeast Pathogen Candida inconspicua Uncovers Its Hybrid Origin.</title>
        <authorList>
            <person name="Mixao V."/>
            <person name="Hansen A.P."/>
            <person name="Saus E."/>
            <person name="Boekhout T."/>
            <person name="Lass-Florl C."/>
            <person name="Gabaldon T."/>
        </authorList>
    </citation>
    <scope>NUCLEOTIDE SEQUENCE [LARGE SCALE GENOMIC DNA]</scope>
    <source>
        <strain evidence="2 3">CBS 180</strain>
    </source>
</reference>
<keyword evidence="3" id="KW-1185">Reference proteome</keyword>
<dbReference type="CDD" id="cd00067">
    <property type="entry name" value="GAL4"/>
    <property type="match status" value="1"/>
</dbReference>
<dbReference type="OrthoDB" id="3163292at2759"/>
<dbReference type="STRING" id="52247.A0A4T0X6U9"/>
<dbReference type="SUPFAM" id="SSF57701">
    <property type="entry name" value="Zn2/Cys6 DNA-binding domain"/>
    <property type="match status" value="1"/>
</dbReference>
<evidence type="ECO:0000313" key="2">
    <source>
        <dbReference type="EMBL" id="TID31238.1"/>
    </source>
</evidence>
<dbReference type="PROSITE" id="PS50048">
    <property type="entry name" value="ZN2_CY6_FUNGAL_2"/>
    <property type="match status" value="1"/>
</dbReference>
<organism evidence="2 3">
    <name type="scientific">Pichia inconspicua</name>
    <dbReference type="NCBI Taxonomy" id="52247"/>
    <lineage>
        <taxon>Eukaryota</taxon>
        <taxon>Fungi</taxon>
        <taxon>Dikarya</taxon>
        <taxon>Ascomycota</taxon>
        <taxon>Saccharomycotina</taxon>
        <taxon>Pichiomycetes</taxon>
        <taxon>Pichiales</taxon>
        <taxon>Pichiaceae</taxon>
        <taxon>Pichia</taxon>
    </lineage>
</organism>
<proteinExistence type="predicted"/>
<feature type="domain" description="Zn(2)-C6 fungal-type" evidence="1">
    <location>
        <begin position="21"/>
        <end position="54"/>
    </location>
</feature>
<dbReference type="EMBL" id="SELW01000039">
    <property type="protein sequence ID" value="TID31238.1"/>
    <property type="molecule type" value="Genomic_DNA"/>
</dbReference>
<sequence length="344" mass="39302">MSLSPLSDSDTSIPPKKHLKSCMRCRKHKIKCNYLETCPDPCTSCQKRQTECKVQPIVPVRRSNIIKNLSAEVNRLKTVVDVLIKREERLKNMCSESGIQLNGLLEIENYHLNYSIDSLIYSSNEIERILKEFETLPFFYKFEVSTSLYESKPILFWTVVFMVTSDVSLYTTLLKRLHGTNNLNDHHEAIILLAQHPNSVLEDTYSLLSKLESKDRAFLALKSLYSFRLGKDSQIVPANPTLQTFAKLIEIIPYSPQEKIIIKLHNLISSLPSDINSIFYKIPIEFASLIASQISPSTLSTLFPLLLRFSDKTIMNLLVNSSNIKEPLISTSMPDLIEHFQCSK</sequence>